<accession>K1QUK6</accession>
<keyword evidence="2" id="KW-1133">Transmembrane helix</keyword>
<keyword evidence="2" id="KW-0812">Transmembrane</keyword>
<proteinExistence type="predicted"/>
<reference evidence="3" key="1">
    <citation type="journal article" date="2012" name="Nature">
        <title>The oyster genome reveals stress adaptation and complexity of shell formation.</title>
        <authorList>
            <person name="Zhang G."/>
            <person name="Fang X."/>
            <person name="Guo X."/>
            <person name="Li L."/>
            <person name="Luo R."/>
            <person name="Xu F."/>
            <person name="Yang P."/>
            <person name="Zhang L."/>
            <person name="Wang X."/>
            <person name="Qi H."/>
            <person name="Xiong Z."/>
            <person name="Que H."/>
            <person name="Xie Y."/>
            <person name="Holland P.W."/>
            <person name="Paps J."/>
            <person name="Zhu Y."/>
            <person name="Wu F."/>
            <person name="Chen Y."/>
            <person name="Wang J."/>
            <person name="Peng C."/>
            <person name="Meng J."/>
            <person name="Yang L."/>
            <person name="Liu J."/>
            <person name="Wen B."/>
            <person name="Zhang N."/>
            <person name="Huang Z."/>
            <person name="Zhu Q."/>
            <person name="Feng Y."/>
            <person name="Mount A."/>
            <person name="Hedgecock D."/>
            <person name="Xu Z."/>
            <person name="Liu Y."/>
            <person name="Domazet-Loso T."/>
            <person name="Du Y."/>
            <person name="Sun X."/>
            <person name="Zhang S."/>
            <person name="Liu B."/>
            <person name="Cheng P."/>
            <person name="Jiang X."/>
            <person name="Li J."/>
            <person name="Fan D."/>
            <person name="Wang W."/>
            <person name="Fu W."/>
            <person name="Wang T."/>
            <person name="Wang B."/>
            <person name="Zhang J."/>
            <person name="Peng Z."/>
            <person name="Li Y."/>
            <person name="Li N."/>
            <person name="Wang J."/>
            <person name="Chen M."/>
            <person name="He Y."/>
            <person name="Tan F."/>
            <person name="Song X."/>
            <person name="Zheng Q."/>
            <person name="Huang R."/>
            <person name="Yang H."/>
            <person name="Du X."/>
            <person name="Chen L."/>
            <person name="Yang M."/>
            <person name="Gaffney P.M."/>
            <person name="Wang S."/>
            <person name="Luo L."/>
            <person name="She Z."/>
            <person name="Ming Y."/>
            <person name="Huang W."/>
            <person name="Zhang S."/>
            <person name="Huang B."/>
            <person name="Zhang Y."/>
            <person name="Qu T."/>
            <person name="Ni P."/>
            <person name="Miao G."/>
            <person name="Wang J."/>
            <person name="Wang Q."/>
            <person name="Steinberg C.E."/>
            <person name="Wang H."/>
            <person name="Li N."/>
            <person name="Qian L."/>
            <person name="Zhang G."/>
            <person name="Li Y."/>
            <person name="Yang H."/>
            <person name="Liu X."/>
            <person name="Wang J."/>
            <person name="Yin Y."/>
            <person name="Wang J."/>
        </authorList>
    </citation>
    <scope>NUCLEOTIDE SEQUENCE [LARGE SCALE GENOMIC DNA]</scope>
    <source>
        <strain evidence="3">05x7-T-G4-1.051#20</strain>
    </source>
</reference>
<protein>
    <submittedName>
        <fullName evidence="3">Uncharacterized protein</fullName>
    </submittedName>
</protein>
<name>K1QUK6_MAGGI</name>
<dbReference type="EMBL" id="JH818406">
    <property type="protein sequence ID" value="EKC34954.1"/>
    <property type="molecule type" value="Genomic_DNA"/>
</dbReference>
<gene>
    <name evidence="3" type="ORF">CGI_10006893</name>
</gene>
<evidence type="ECO:0000256" key="1">
    <source>
        <dbReference type="SAM" id="MobiDB-lite"/>
    </source>
</evidence>
<evidence type="ECO:0000313" key="3">
    <source>
        <dbReference type="EMBL" id="EKC34954.1"/>
    </source>
</evidence>
<feature type="transmembrane region" description="Helical" evidence="2">
    <location>
        <begin position="23"/>
        <end position="47"/>
    </location>
</feature>
<sequence length="186" mass="21670">MVYILYFQACRDKLSQRLLTYSIFFYVMMSVCLILEVLLIVSIGILLKNDEPFSTDNILKNMCVQQRKKNKVDSKKESENKIIQQKEEKLTEDKNHSLQKRTKNSRTRENKVTPISTESQIKVENSGKDSISQTEQKNECLADSSEHSTRIINATNRKNIKISPLSTHPRDIHERSTYSEDWLKIS</sequence>
<feature type="compositionally biased region" description="Basic and acidic residues" evidence="1">
    <location>
        <begin position="71"/>
        <end position="96"/>
    </location>
</feature>
<keyword evidence="2" id="KW-0472">Membrane</keyword>
<dbReference type="HOGENOM" id="CLU_1455785_0_0_1"/>
<dbReference type="InParanoid" id="K1QUK6"/>
<dbReference type="AlphaFoldDB" id="K1QUK6"/>
<evidence type="ECO:0000256" key="2">
    <source>
        <dbReference type="SAM" id="Phobius"/>
    </source>
</evidence>
<organism evidence="3">
    <name type="scientific">Magallana gigas</name>
    <name type="common">Pacific oyster</name>
    <name type="synonym">Crassostrea gigas</name>
    <dbReference type="NCBI Taxonomy" id="29159"/>
    <lineage>
        <taxon>Eukaryota</taxon>
        <taxon>Metazoa</taxon>
        <taxon>Spiralia</taxon>
        <taxon>Lophotrochozoa</taxon>
        <taxon>Mollusca</taxon>
        <taxon>Bivalvia</taxon>
        <taxon>Autobranchia</taxon>
        <taxon>Pteriomorphia</taxon>
        <taxon>Ostreida</taxon>
        <taxon>Ostreoidea</taxon>
        <taxon>Ostreidae</taxon>
        <taxon>Magallana</taxon>
    </lineage>
</organism>
<feature type="region of interest" description="Disordered" evidence="1">
    <location>
        <begin position="69"/>
        <end position="118"/>
    </location>
</feature>